<sequence length="163" mass="17887">MLSRSVNLPRKRSKIGISARLDHQEFGDDTSFLVYARRSPKITEKISPPEISAEICSSQPPSPSINTRVFELLPCWRLGAWLRPDSRGIWHFKVGGGRSPQSGLRLESGLLRQSALEDLTNLPRTESPRQGDRNKSDHTINGGGAWRRGGGREVMGGRGGGAS</sequence>
<reference evidence="2 3" key="1">
    <citation type="journal article" date="2015" name="Proc. Natl. Acad. Sci. U.S.A.">
        <title>The resurrection genome of Boea hygrometrica: A blueprint for survival of dehydration.</title>
        <authorList>
            <person name="Xiao L."/>
            <person name="Yang G."/>
            <person name="Zhang L."/>
            <person name="Yang X."/>
            <person name="Zhao S."/>
            <person name="Ji Z."/>
            <person name="Zhou Q."/>
            <person name="Hu M."/>
            <person name="Wang Y."/>
            <person name="Chen M."/>
            <person name="Xu Y."/>
            <person name="Jin H."/>
            <person name="Xiao X."/>
            <person name="Hu G."/>
            <person name="Bao F."/>
            <person name="Hu Y."/>
            <person name="Wan P."/>
            <person name="Li L."/>
            <person name="Deng X."/>
            <person name="Kuang T."/>
            <person name="Xiang C."/>
            <person name="Zhu J.K."/>
            <person name="Oliver M.J."/>
            <person name="He Y."/>
        </authorList>
    </citation>
    <scope>NUCLEOTIDE SEQUENCE [LARGE SCALE GENOMIC DNA]</scope>
    <source>
        <strain evidence="3">cv. XS01</strain>
    </source>
</reference>
<accession>A0A2Z7D5U8</accession>
<keyword evidence="3" id="KW-1185">Reference proteome</keyword>
<feature type="compositionally biased region" description="Basic and acidic residues" evidence="1">
    <location>
        <begin position="126"/>
        <end position="138"/>
    </location>
</feature>
<feature type="region of interest" description="Disordered" evidence="1">
    <location>
        <begin position="117"/>
        <end position="163"/>
    </location>
</feature>
<evidence type="ECO:0000256" key="1">
    <source>
        <dbReference type="SAM" id="MobiDB-lite"/>
    </source>
</evidence>
<dbReference type="AlphaFoldDB" id="A0A2Z7D5U8"/>
<protein>
    <submittedName>
        <fullName evidence="2">Uncharacterized protein</fullName>
    </submittedName>
</protein>
<dbReference type="EMBL" id="KQ989535">
    <property type="protein sequence ID" value="KZV54327.1"/>
    <property type="molecule type" value="Genomic_DNA"/>
</dbReference>
<gene>
    <name evidence="2" type="ORF">F511_03582</name>
</gene>
<evidence type="ECO:0000313" key="3">
    <source>
        <dbReference type="Proteomes" id="UP000250235"/>
    </source>
</evidence>
<organism evidence="2 3">
    <name type="scientific">Dorcoceras hygrometricum</name>
    <dbReference type="NCBI Taxonomy" id="472368"/>
    <lineage>
        <taxon>Eukaryota</taxon>
        <taxon>Viridiplantae</taxon>
        <taxon>Streptophyta</taxon>
        <taxon>Embryophyta</taxon>
        <taxon>Tracheophyta</taxon>
        <taxon>Spermatophyta</taxon>
        <taxon>Magnoliopsida</taxon>
        <taxon>eudicotyledons</taxon>
        <taxon>Gunneridae</taxon>
        <taxon>Pentapetalae</taxon>
        <taxon>asterids</taxon>
        <taxon>lamiids</taxon>
        <taxon>Lamiales</taxon>
        <taxon>Gesneriaceae</taxon>
        <taxon>Didymocarpoideae</taxon>
        <taxon>Trichosporeae</taxon>
        <taxon>Loxocarpinae</taxon>
        <taxon>Dorcoceras</taxon>
    </lineage>
</organism>
<proteinExistence type="predicted"/>
<feature type="compositionally biased region" description="Gly residues" evidence="1">
    <location>
        <begin position="141"/>
        <end position="163"/>
    </location>
</feature>
<dbReference type="Proteomes" id="UP000250235">
    <property type="component" value="Unassembled WGS sequence"/>
</dbReference>
<name>A0A2Z7D5U8_9LAMI</name>
<evidence type="ECO:0000313" key="2">
    <source>
        <dbReference type="EMBL" id="KZV54327.1"/>
    </source>
</evidence>